<dbReference type="EMBL" id="JAHESD010000020">
    <property type="protein sequence ID" value="MBT1703796.1"/>
    <property type="molecule type" value="Genomic_DNA"/>
</dbReference>
<protein>
    <submittedName>
        <fullName evidence="2">T9SS type A sorting domain-containing protein</fullName>
    </submittedName>
</protein>
<reference evidence="2 3" key="1">
    <citation type="submission" date="2021-05" db="EMBL/GenBank/DDBJ databases">
        <title>A Polyphasic approach of four new species of the genus Ohtaekwangia: Ohtaekwangia histidinii sp. nov., Ohtaekwangia cretensis sp. nov., Ohtaekwangia indiensis sp. nov., Ohtaekwangia reichenbachii sp. nov. from diverse environment.</title>
        <authorList>
            <person name="Octaviana S."/>
        </authorList>
    </citation>
    <scope>NUCLEOTIDE SEQUENCE [LARGE SCALE GENOMIC DNA]</scope>
    <source>
        <strain evidence="2 3">PWU20</strain>
    </source>
</reference>
<organism evidence="2 3">
    <name type="scientific">Chryseosolibacter indicus</name>
    <dbReference type="NCBI Taxonomy" id="2782351"/>
    <lineage>
        <taxon>Bacteria</taxon>
        <taxon>Pseudomonadati</taxon>
        <taxon>Bacteroidota</taxon>
        <taxon>Cytophagia</taxon>
        <taxon>Cytophagales</taxon>
        <taxon>Chryseotaleaceae</taxon>
        <taxon>Chryseosolibacter</taxon>
    </lineage>
</organism>
<dbReference type="NCBIfam" id="NF038128">
    <property type="entry name" value="choice_anch_J"/>
    <property type="match status" value="1"/>
</dbReference>
<keyword evidence="3" id="KW-1185">Reference proteome</keyword>
<dbReference type="Proteomes" id="UP000772618">
    <property type="component" value="Unassembled WGS sequence"/>
</dbReference>
<comment type="caution">
    <text evidence="2">The sequence shown here is derived from an EMBL/GenBank/DDBJ whole genome shotgun (WGS) entry which is preliminary data.</text>
</comment>
<dbReference type="InterPro" id="IPR026444">
    <property type="entry name" value="Secre_tail"/>
</dbReference>
<accession>A0ABS5VRJ9</accession>
<gene>
    <name evidence="2" type="ORF">KK060_10925</name>
</gene>
<dbReference type="Pfam" id="PF18962">
    <property type="entry name" value="Por_Secre_tail"/>
    <property type="match status" value="1"/>
</dbReference>
<name>A0ABS5VRJ9_9BACT</name>
<proteinExistence type="predicted"/>
<dbReference type="Gene3D" id="2.60.120.200">
    <property type="match status" value="1"/>
</dbReference>
<evidence type="ECO:0000313" key="3">
    <source>
        <dbReference type="Proteomes" id="UP000772618"/>
    </source>
</evidence>
<sequence length="620" mass="69119">MDKISIANLVLISVLRRCYKSFLTVLMTAAVLQLSLDVSGQNATFYESFDDTPLGEVPEGWKWYSLGGGSGNNWIRSTYGFFGPKVMTSGVEYALPGQIDEDWLVTPQITPAYNDYLIFDSGQELLEDLGSTFEVRISTASSNRSDFTETLAIWNETEFPRYIYKDRLFLDLSAYQGIPIYIAFVHKNPVTGESEDPDFQPPTENWYLDNVWVRPMQQMQFNGAEIFGAYTNVVRLAYSKTTIIMGLIVRAAGDNGTANITSLTFTTPETSPLIKIKEAKLYTTYDVSFISTIEDEGVVDADIFGTVTDPESKFVIEGDQVLEQGDTYFWLVYTLEANENDLIYPFPEVGTTFEKVVVNGEEYATLTSSITVVHPIVPRRPVNDNYADAIELQPSSIPARYGSYNYRATYETEFERLAYCSGESRMDGSNSVWWHFKAPANGMITVDLSDCDFNTLLLIQDKNLDQLACSKDIDELSQIFQSRISNFEVVAGSDYYIRVTGEAAGPDDPNAANGVIHMDFSFNTPVGVESPHPMKFIALYPNPSNGIVYTDLFLERPAKVVLNVIDIMGRVVHSSDKGSLTSGSYERLPLDVSHLPSGTYSIVVQGSPRPYTGKILVIAK</sequence>
<evidence type="ECO:0000259" key="1">
    <source>
        <dbReference type="Pfam" id="PF18962"/>
    </source>
</evidence>
<dbReference type="NCBIfam" id="TIGR04183">
    <property type="entry name" value="Por_Secre_tail"/>
    <property type="match status" value="1"/>
</dbReference>
<evidence type="ECO:0000313" key="2">
    <source>
        <dbReference type="EMBL" id="MBT1703796.1"/>
    </source>
</evidence>
<feature type="domain" description="Secretion system C-terminal sorting" evidence="1">
    <location>
        <begin position="539"/>
        <end position="616"/>
    </location>
</feature>
<dbReference type="RefSeq" id="WP_254153758.1">
    <property type="nucleotide sequence ID" value="NZ_JAHESD010000020.1"/>
</dbReference>